<gene>
    <name evidence="2" type="ORF">scyTo_0015208</name>
</gene>
<sequence length="363" mass="39848">MATLAVSLVYRHGRLMAGKRAKLTSCLQQKLCRPCPFSTISTKMNRAAIERSMPLSAWESFGIWLDDPVVLPPRISALQYKEKIANIGCVSQIGKRRENEDRFSIAELSAGLVCFAVFDGHGGTDAAEVCSRYIGHYIQQNLQRETDLEKVLLNSFLQMDSDFIQNVYGLKEGALLTSGTTATVALLNETLLIVASVGDSPAILCHEGKAKQLTDDHTPRRRDEQKRIKDCGGFIDWNSAGDPYVNGRLAMTRSIGDVDLKPFGVTARPDVNTVELDHTKDCFLILTTDGVSGIIEAQEVCDIVKRCQDPSEAAAVVNEQALQYGTQDNVTTMVVPFGAWGKHSTSLAHTSFGRMMVASSRWS</sequence>
<evidence type="ECO:0000259" key="1">
    <source>
        <dbReference type="PROSITE" id="PS51746"/>
    </source>
</evidence>
<evidence type="ECO:0000313" key="3">
    <source>
        <dbReference type="Proteomes" id="UP000288216"/>
    </source>
</evidence>
<dbReference type="PANTHER" id="PTHR47992">
    <property type="entry name" value="PROTEIN PHOSPHATASE"/>
    <property type="match status" value="1"/>
</dbReference>
<comment type="caution">
    <text evidence="2">The sequence shown here is derived from an EMBL/GenBank/DDBJ whole genome shotgun (WGS) entry which is preliminary data.</text>
</comment>
<name>A0A401P5A6_SCYTO</name>
<dbReference type="Proteomes" id="UP000288216">
    <property type="component" value="Unassembled WGS sequence"/>
</dbReference>
<dbReference type="InterPro" id="IPR001932">
    <property type="entry name" value="PPM-type_phosphatase-like_dom"/>
</dbReference>
<reference evidence="2 3" key="1">
    <citation type="journal article" date="2018" name="Nat. Ecol. Evol.">
        <title>Shark genomes provide insights into elasmobranch evolution and the origin of vertebrates.</title>
        <authorList>
            <person name="Hara Y"/>
            <person name="Yamaguchi K"/>
            <person name="Onimaru K"/>
            <person name="Kadota M"/>
            <person name="Koyanagi M"/>
            <person name="Keeley SD"/>
            <person name="Tatsumi K"/>
            <person name="Tanaka K"/>
            <person name="Motone F"/>
            <person name="Kageyama Y"/>
            <person name="Nozu R"/>
            <person name="Adachi N"/>
            <person name="Nishimura O"/>
            <person name="Nakagawa R"/>
            <person name="Tanegashima C"/>
            <person name="Kiyatake I"/>
            <person name="Matsumoto R"/>
            <person name="Murakumo K"/>
            <person name="Nishida K"/>
            <person name="Terakita A"/>
            <person name="Kuratani S"/>
            <person name="Sato K"/>
            <person name="Hyodo S Kuraku.S."/>
        </authorList>
    </citation>
    <scope>NUCLEOTIDE SEQUENCE [LARGE SCALE GENOMIC DNA]</scope>
</reference>
<dbReference type="AlphaFoldDB" id="A0A401P5A6"/>
<dbReference type="EMBL" id="BFAA01008511">
    <property type="protein sequence ID" value="GCB68297.1"/>
    <property type="molecule type" value="Genomic_DNA"/>
</dbReference>
<dbReference type="PROSITE" id="PS51746">
    <property type="entry name" value="PPM_2"/>
    <property type="match status" value="1"/>
</dbReference>
<dbReference type="OrthoDB" id="416093at2759"/>
<dbReference type="SMART" id="SM00331">
    <property type="entry name" value="PP2C_SIG"/>
    <property type="match status" value="1"/>
</dbReference>
<keyword evidence="3" id="KW-1185">Reference proteome</keyword>
<dbReference type="SMART" id="SM00332">
    <property type="entry name" value="PP2Cc"/>
    <property type="match status" value="1"/>
</dbReference>
<dbReference type="CDD" id="cd00143">
    <property type="entry name" value="PP2Cc"/>
    <property type="match status" value="1"/>
</dbReference>
<evidence type="ECO:0000313" key="2">
    <source>
        <dbReference type="EMBL" id="GCB68297.1"/>
    </source>
</evidence>
<dbReference type="Gene3D" id="3.60.40.10">
    <property type="entry name" value="PPM-type phosphatase domain"/>
    <property type="match status" value="1"/>
</dbReference>
<dbReference type="STRING" id="75743.A0A401P5A6"/>
<dbReference type="GO" id="GO:0004722">
    <property type="term" value="F:protein serine/threonine phosphatase activity"/>
    <property type="evidence" value="ECO:0007669"/>
    <property type="project" value="InterPro"/>
</dbReference>
<dbReference type="InterPro" id="IPR015655">
    <property type="entry name" value="PP2C"/>
</dbReference>
<dbReference type="InterPro" id="IPR036457">
    <property type="entry name" value="PPM-type-like_dom_sf"/>
</dbReference>
<dbReference type="SUPFAM" id="SSF81606">
    <property type="entry name" value="PP2C-like"/>
    <property type="match status" value="1"/>
</dbReference>
<organism evidence="2 3">
    <name type="scientific">Scyliorhinus torazame</name>
    <name type="common">Cloudy catshark</name>
    <name type="synonym">Catulus torazame</name>
    <dbReference type="NCBI Taxonomy" id="75743"/>
    <lineage>
        <taxon>Eukaryota</taxon>
        <taxon>Metazoa</taxon>
        <taxon>Chordata</taxon>
        <taxon>Craniata</taxon>
        <taxon>Vertebrata</taxon>
        <taxon>Chondrichthyes</taxon>
        <taxon>Elasmobranchii</taxon>
        <taxon>Galeomorphii</taxon>
        <taxon>Galeoidea</taxon>
        <taxon>Carcharhiniformes</taxon>
        <taxon>Scyliorhinidae</taxon>
        <taxon>Scyliorhinus</taxon>
    </lineage>
</organism>
<feature type="domain" description="PPM-type phosphatase" evidence="1">
    <location>
        <begin position="86"/>
        <end position="337"/>
    </location>
</feature>
<protein>
    <recommendedName>
        <fullName evidence="1">PPM-type phosphatase domain-containing protein</fullName>
    </recommendedName>
</protein>
<accession>A0A401P5A6</accession>
<proteinExistence type="predicted"/>
<dbReference type="Pfam" id="PF00481">
    <property type="entry name" value="PP2C"/>
    <property type="match status" value="1"/>
</dbReference>
<dbReference type="OMA" id="LQYGTQD"/>